<organism evidence="3 4">
    <name type="scientific">Protopolystoma xenopodis</name>
    <dbReference type="NCBI Taxonomy" id="117903"/>
    <lineage>
        <taxon>Eukaryota</taxon>
        <taxon>Metazoa</taxon>
        <taxon>Spiralia</taxon>
        <taxon>Lophotrochozoa</taxon>
        <taxon>Platyhelminthes</taxon>
        <taxon>Monogenea</taxon>
        <taxon>Polyopisthocotylea</taxon>
        <taxon>Polystomatidea</taxon>
        <taxon>Polystomatidae</taxon>
        <taxon>Protopolystoma</taxon>
    </lineage>
</organism>
<name>A0A448XFD0_9PLAT</name>
<proteinExistence type="predicted"/>
<accession>A0A448XFD0</accession>
<evidence type="ECO:0000313" key="4">
    <source>
        <dbReference type="Proteomes" id="UP000784294"/>
    </source>
</evidence>
<comment type="caution">
    <text evidence="3">The sequence shown here is derived from an EMBL/GenBank/DDBJ whole genome shotgun (WGS) entry which is preliminary data.</text>
</comment>
<evidence type="ECO:0000256" key="2">
    <source>
        <dbReference type="SAM" id="Phobius"/>
    </source>
</evidence>
<dbReference type="EMBL" id="CAAALY010249281">
    <property type="protein sequence ID" value="VEL35200.1"/>
    <property type="molecule type" value="Genomic_DNA"/>
</dbReference>
<gene>
    <name evidence="3" type="ORF">PXEA_LOCUS28640</name>
</gene>
<feature type="transmembrane region" description="Helical" evidence="2">
    <location>
        <begin position="76"/>
        <end position="96"/>
    </location>
</feature>
<dbReference type="Proteomes" id="UP000784294">
    <property type="component" value="Unassembled WGS sequence"/>
</dbReference>
<sequence length="168" mass="18381">MYSRAGTTGGEGDNRRRHSSHDDAYIVSSTCAGRGPCGLPIVLVQAAVQPLTFHIWTLSILLLTRKIFRIPHRFTVCYLVCVLFSCIGVSLGQLMLEAGTGDDNYGRTADMTNFSLATDPSSRLMHISPADGGPTMDSLLGLSELQLQTRLLYPHFHSSLRLLSETLI</sequence>
<keyword evidence="2" id="KW-0812">Transmembrane</keyword>
<keyword evidence="2" id="KW-0472">Membrane</keyword>
<dbReference type="AlphaFoldDB" id="A0A448XFD0"/>
<keyword evidence="4" id="KW-1185">Reference proteome</keyword>
<evidence type="ECO:0000256" key="1">
    <source>
        <dbReference type="SAM" id="MobiDB-lite"/>
    </source>
</evidence>
<dbReference type="OrthoDB" id="2133778at2759"/>
<reference evidence="3" key="1">
    <citation type="submission" date="2018-11" db="EMBL/GenBank/DDBJ databases">
        <authorList>
            <consortium name="Pathogen Informatics"/>
        </authorList>
    </citation>
    <scope>NUCLEOTIDE SEQUENCE</scope>
</reference>
<feature type="region of interest" description="Disordered" evidence="1">
    <location>
        <begin position="1"/>
        <end position="20"/>
    </location>
</feature>
<evidence type="ECO:0000313" key="3">
    <source>
        <dbReference type="EMBL" id="VEL35200.1"/>
    </source>
</evidence>
<keyword evidence="2" id="KW-1133">Transmembrane helix</keyword>
<protein>
    <submittedName>
        <fullName evidence="3">Uncharacterized protein</fullName>
    </submittedName>
</protein>